<dbReference type="SUPFAM" id="SSF53756">
    <property type="entry name" value="UDP-Glycosyltransferase/glycogen phosphorylase"/>
    <property type="match status" value="1"/>
</dbReference>
<dbReference type="InterPro" id="IPR028098">
    <property type="entry name" value="Glyco_trans_4-like_N"/>
</dbReference>
<keyword evidence="2" id="KW-0808">Transferase</keyword>
<keyword evidence="5" id="KW-1185">Reference proteome</keyword>
<organism evidence="4 5">
    <name type="scientific">Microbacterium bandirmense</name>
    <dbReference type="NCBI Taxonomy" id="3122050"/>
    <lineage>
        <taxon>Bacteria</taxon>
        <taxon>Bacillati</taxon>
        <taxon>Actinomycetota</taxon>
        <taxon>Actinomycetes</taxon>
        <taxon>Micrococcales</taxon>
        <taxon>Microbacteriaceae</taxon>
        <taxon>Microbacterium</taxon>
    </lineage>
</organism>
<dbReference type="PANTHER" id="PTHR12526:SF638">
    <property type="entry name" value="SPORE COAT PROTEIN SA"/>
    <property type="match status" value="1"/>
</dbReference>
<evidence type="ECO:0000313" key="5">
    <source>
        <dbReference type="Proteomes" id="UP001371224"/>
    </source>
</evidence>
<evidence type="ECO:0000259" key="3">
    <source>
        <dbReference type="Pfam" id="PF13579"/>
    </source>
</evidence>
<dbReference type="Pfam" id="PF13692">
    <property type="entry name" value="Glyco_trans_1_4"/>
    <property type="match status" value="1"/>
</dbReference>
<gene>
    <name evidence="4" type="ORF">WDU99_03590</name>
</gene>
<dbReference type="RefSeq" id="WP_337331064.1">
    <property type="nucleotide sequence ID" value="NZ_JBBDGM010000002.1"/>
</dbReference>
<proteinExistence type="predicted"/>
<evidence type="ECO:0000313" key="4">
    <source>
        <dbReference type="EMBL" id="MEJ1087396.1"/>
    </source>
</evidence>
<dbReference type="PANTHER" id="PTHR12526">
    <property type="entry name" value="GLYCOSYLTRANSFERASE"/>
    <property type="match status" value="1"/>
</dbReference>
<dbReference type="EMBL" id="JBBDGM010000002">
    <property type="protein sequence ID" value="MEJ1087396.1"/>
    <property type="molecule type" value="Genomic_DNA"/>
</dbReference>
<accession>A0ABU8L7V0</accession>
<dbReference type="CDD" id="cd03794">
    <property type="entry name" value="GT4_WbuB-like"/>
    <property type="match status" value="1"/>
</dbReference>
<dbReference type="Pfam" id="PF13579">
    <property type="entry name" value="Glyco_trans_4_4"/>
    <property type="match status" value="1"/>
</dbReference>
<reference evidence="4 5" key="1">
    <citation type="submission" date="2024-02" db="EMBL/GenBank/DDBJ databases">
        <authorList>
            <person name="Saticioglu I.B."/>
        </authorList>
    </citation>
    <scope>NUCLEOTIDE SEQUENCE [LARGE SCALE GENOMIC DNA]</scope>
    <source>
        <strain evidence="4 5">Mu-80</strain>
    </source>
</reference>
<name>A0ABU8L7V0_9MICO</name>
<comment type="caution">
    <text evidence="4">The sequence shown here is derived from an EMBL/GenBank/DDBJ whole genome shotgun (WGS) entry which is preliminary data.</text>
</comment>
<dbReference type="Proteomes" id="UP001371224">
    <property type="component" value="Unassembled WGS sequence"/>
</dbReference>
<dbReference type="Gene3D" id="3.40.50.2000">
    <property type="entry name" value="Glycogen Phosphorylase B"/>
    <property type="match status" value="2"/>
</dbReference>
<evidence type="ECO:0000256" key="1">
    <source>
        <dbReference type="ARBA" id="ARBA00022676"/>
    </source>
</evidence>
<evidence type="ECO:0000256" key="2">
    <source>
        <dbReference type="ARBA" id="ARBA00022679"/>
    </source>
</evidence>
<sequence length="365" mass="39204">MVSALADVGADVRVLTTSPPRSARRADDDPRVDVRRWPVLRNRSGYVRGYLPYLSFDLPLFFRVLFGRKADVYVCEPPPTTGFLLRVAAQLRRTPYVYYGADIWSDASAATGAPRIVLRVVRGLEQVALRGAHTVLVVSEGVRQRVTALAPDVPTSVVGHGVDLNTFAPDGPCVEEPVDIVYVGTASEWHGAGLAIEALSQVMGTDETVTAAFVGQGSEWDGLKRRVDELGLQSRIRFLPTVAAEEAAAWLRTARVSLATLAPGQGYDFAVPTKLYSSVAVGTPVAYAGPDPVRRLIIDEGLGAATHYEPAAYAQAIGSLLSETRGADEDLVRWAGENISSVAVAERAVQTIVRVARPGSVQARK</sequence>
<protein>
    <submittedName>
        <fullName evidence="4">Glycosyltransferase family 4 protein</fullName>
    </submittedName>
</protein>
<feature type="domain" description="Glycosyltransferase subfamily 4-like N-terminal" evidence="3">
    <location>
        <begin position="1"/>
        <end position="158"/>
    </location>
</feature>
<keyword evidence="1" id="KW-0328">Glycosyltransferase</keyword>